<dbReference type="PANTHER" id="PTHR47234">
    <property type="match status" value="1"/>
</dbReference>
<gene>
    <name evidence="8" type="ORF">FGU71_02055</name>
</gene>
<evidence type="ECO:0000313" key="9">
    <source>
        <dbReference type="Proteomes" id="UP000316343"/>
    </source>
</evidence>
<name>A0A547P9E1_9SPHN</name>
<evidence type="ECO:0000256" key="5">
    <source>
        <dbReference type="SAM" id="SignalP"/>
    </source>
</evidence>
<keyword evidence="3" id="KW-0998">Cell outer membrane</keyword>
<evidence type="ECO:0000256" key="3">
    <source>
        <dbReference type="ARBA" id="ARBA00023237"/>
    </source>
</evidence>
<proteinExistence type="inferred from homology"/>
<accession>A0A547P9E1</accession>
<dbReference type="Pfam" id="PF00593">
    <property type="entry name" value="TonB_dep_Rec_b-barrel"/>
    <property type="match status" value="1"/>
</dbReference>
<dbReference type="Gene3D" id="2.40.170.20">
    <property type="entry name" value="TonB-dependent receptor, beta-barrel domain"/>
    <property type="match status" value="1"/>
</dbReference>
<comment type="subcellular location">
    <subcellularLocation>
        <location evidence="1 4">Cell outer membrane</location>
    </subcellularLocation>
</comment>
<dbReference type="Proteomes" id="UP000316343">
    <property type="component" value="Unassembled WGS sequence"/>
</dbReference>
<feature type="domain" description="TonB-dependent receptor-like beta-barrel" evidence="6">
    <location>
        <begin position="488"/>
        <end position="999"/>
    </location>
</feature>
<dbReference type="GO" id="GO:0009279">
    <property type="term" value="C:cell outer membrane"/>
    <property type="evidence" value="ECO:0007669"/>
    <property type="project" value="UniProtKB-SubCell"/>
</dbReference>
<dbReference type="OrthoDB" id="7051241at2"/>
<protein>
    <submittedName>
        <fullName evidence="8">TonB-dependent receptor</fullName>
    </submittedName>
</protein>
<dbReference type="PANTHER" id="PTHR47234:SF2">
    <property type="entry name" value="TONB-DEPENDENT RECEPTOR"/>
    <property type="match status" value="1"/>
</dbReference>
<comment type="caution">
    <text evidence="8">The sequence shown here is derived from an EMBL/GenBank/DDBJ whole genome shotgun (WGS) entry which is preliminary data.</text>
</comment>
<evidence type="ECO:0000256" key="1">
    <source>
        <dbReference type="ARBA" id="ARBA00004442"/>
    </source>
</evidence>
<dbReference type="RefSeq" id="WP_142787030.1">
    <property type="nucleotide sequence ID" value="NZ_VHJK01000001.1"/>
</dbReference>
<organism evidence="8 9">
    <name type="scientific">Erythrobacter insulae</name>
    <dbReference type="NCBI Taxonomy" id="2584124"/>
    <lineage>
        <taxon>Bacteria</taxon>
        <taxon>Pseudomonadati</taxon>
        <taxon>Pseudomonadota</taxon>
        <taxon>Alphaproteobacteria</taxon>
        <taxon>Sphingomonadales</taxon>
        <taxon>Erythrobacteraceae</taxon>
        <taxon>Erythrobacter/Porphyrobacter group</taxon>
        <taxon>Erythrobacter</taxon>
    </lineage>
</organism>
<keyword evidence="9" id="KW-1185">Reference proteome</keyword>
<dbReference type="InterPro" id="IPR012910">
    <property type="entry name" value="Plug_dom"/>
</dbReference>
<dbReference type="InterPro" id="IPR000531">
    <property type="entry name" value="Beta-barrel_TonB"/>
</dbReference>
<dbReference type="Pfam" id="PF07715">
    <property type="entry name" value="Plug"/>
    <property type="match status" value="1"/>
</dbReference>
<sequence>MKKLTSASAAGRARFYAGAGLAAMSLVAVASPAAAQDQDDDGAAVVDVADNSTADAGQSIVVTGSRIRNPNVENLEPTQFVDDTYIQQRNFINAADALNDLPIVRGSVTPDGNQGSSGVGVNFINIFGLGSQRSLTLLNGRRVVSSNSPANAGLANPGVQVDVNIIPTALIERIDVVSIGGAPVYGSDAIAGTVNYILKDDFEGLELGATSGITEEGDSFRFQFTGTFGTNFADGRGNITVSSFYSQQEGLLNNQREFLRAGIANCSNETLADGVTPAFDRSLYINPNIAPDAGAGDGNPGFVLCPAFNVANLNQNGVVDLAGGFTSYFSEAARANNFTFNPDGTLRPYQPGIQNRSIFELGGDSFQFPDFEQVTSDLERFSTQVYANYDLTDNATLFFEGMYFESVGTNLVEQPGFNSTFLGGRLGAVTFRLDNPLLTDQARSVLARTGQDTFRLERVNLDLANTSTSTENQLMRFVGGVRGEFDALGDLPWNYEVSLNYGRSKIVDLRQDINLQNYVNSLNECRTDLTFNAFASSGLDPIADAACVPVSLFGANTASAESIDYITFQNRNVSTLEQYVFNANVGGDLFKLFDNSVSFNVGYEFRREEGFFDASEEAELGRGIDAAVADVGGAFEVNEVFGEVFVPVITPSNDFFINRLDVFGRGRYVDNSINGGFFAWSAGGAFGIVEDVTFRGNYTKSFRAPAIAELFAPQIATRGFIGDFCAPGNRNAGAVPETRNRNCTAFLGAFPNATPLIAQNVSVPILTGGNPSLRNEVADSFTFGVVIEPRWIPNLAITVDYIDIEIADPIVNLTAGAIAGACFDNENFDVNDPANGNQFCSLIRRDADGQVVNDPVNPGVTTGTVNGALIEYSGIESTMNYRTSLDGISFPGDLSIRGSMTYVRERITSSTGVNVQRSDATVGDPEFRAQLGAQYTVDNYGIGTVVNYTGEQLASRFNRGDSPNDTREFDQYDDFVTVDMNVFFQTEDDFRFNFNVTNLLNRQGQEYFGILIPAVINDAFGRRFTVNVTKAF</sequence>
<reference evidence="8 9" key="1">
    <citation type="submission" date="2019-06" db="EMBL/GenBank/DDBJ databases">
        <title>Erythrobacter insulae sp. nov., isolated from a tidal flat.</title>
        <authorList>
            <person name="Yoon J.-H."/>
        </authorList>
    </citation>
    <scope>NUCLEOTIDE SEQUENCE [LARGE SCALE GENOMIC DNA]</scope>
    <source>
        <strain evidence="8 9">JBTF-M21</strain>
    </source>
</reference>
<evidence type="ECO:0000256" key="2">
    <source>
        <dbReference type="ARBA" id="ARBA00023136"/>
    </source>
</evidence>
<comment type="similarity">
    <text evidence="4">Belongs to the TonB-dependent receptor family.</text>
</comment>
<feature type="chain" id="PRO_5021835459" evidence="5">
    <location>
        <begin position="36"/>
        <end position="1032"/>
    </location>
</feature>
<feature type="signal peptide" evidence="5">
    <location>
        <begin position="1"/>
        <end position="35"/>
    </location>
</feature>
<evidence type="ECO:0000256" key="4">
    <source>
        <dbReference type="RuleBase" id="RU003357"/>
    </source>
</evidence>
<keyword evidence="5" id="KW-0732">Signal</keyword>
<dbReference type="SUPFAM" id="SSF56935">
    <property type="entry name" value="Porins"/>
    <property type="match status" value="1"/>
</dbReference>
<dbReference type="EMBL" id="VHJK01000001">
    <property type="protein sequence ID" value="TRD10768.1"/>
    <property type="molecule type" value="Genomic_DNA"/>
</dbReference>
<keyword evidence="8" id="KW-0675">Receptor</keyword>
<dbReference type="Gene3D" id="2.170.130.10">
    <property type="entry name" value="TonB-dependent receptor, plug domain"/>
    <property type="match status" value="1"/>
</dbReference>
<evidence type="ECO:0000259" key="6">
    <source>
        <dbReference type="Pfam" id="PF00593"/>
    </source>
</evidence>
<dbReference type="InterPro" id="IPR036942">
    <property type="entry name" value="Beta-barrel_TonB_sf"/>
</dbReference>
<keyword evidence="2 4" id="KW-0472">Membrane</keyword>
<dbReference type="AlphaFoldDB" id="A0A547P9E1"/>
<dbReference type="InterPro" id="IPR037066">
    <property type="entry name" value="Plug_dom_sf"/>
</dbReference>
<feature type="domain" description="TonB-dependent receptor plug" evidence="7">
    <location>
        <begin position="77"/>
        <end position="193"/>
    </location>
</feature>
<evidence type="ECO:0000259" key="7">
    <source>
        <dbReference type="Pfam" id="PF07715"/>
    </source>
</evidence>
<evidence type="ECO:0000313" key="8">
    <source>
        <dbReference type="EMBL" id="TRD10768.1"/>
    </source>
</evidence>
<keyword evidence="4" id="KW-0798">TonB box</keyword>